<gene>
    <name evidence="1" type="ORF">EGYM00392_LOCUS8096</name>
</gene>
<reference evidence="1" key="1">
    <citation type="submission" date="2021-01" db="EMBL/GenBank/DDBJ databases">
        <authorList>
            <person name="Corre E."/>
            <person name="Pelletier E."/>
            <person name="Niang G."/>
            <person name="Scheremetjew M."/>
            <person name="Finn R."/>
            <person name="Kale V."/>
            <person name="Holt S."/>
            <person name="Cochrane G."/>
            <person name="Meng A."/>
            <person name="Brown T."/>
            <person name="Cohen L."/>
        </authorList>
    </citation>
    <scope>NUCLEOTIDE SEQUENCE</scope>
    <source>
        <strain evidence="1">NIES-381</strain>
    </source>
</reference>
<accession>A0A7S1I0C3</accession>
<dbReference type="AlphaFoldDB" id="A0A7S1I0C3"/>
<protein>
    <submittedName>
        <fullName evidence="1">Uncharacterized protein</fullName>
    </submittedName>
</protein>
<organism evidence="1">
    <name type="scientific">Eutreptiella gymnastica</name>
    <dbReference type="NCBI Taxonomy" id="73025"/>
    <lineage>
        <taxon>Eukaryota</taxon>
        <taxon>Discoba</taxon>
        <taxon>Euglenozoa</taxon>
        <taxon>Euglenida</taxon>
        <taxon>Spirocuta</taxon>
        <taxon>Euglenophyceae</taxon>
        <taxon>Eutreptiales</taxon>
        <taxon>Eutreptiaceae</taxon>
        <taxon>Eutreptiella</taxon>
    </lineage>
</organism>
<evidence type="ECO:0000313" key="1">
    <source>
        <dbReference type="EMBL" id="CAD8997032.1"/>
    </source>
</evidence>
<sequence length="201" mass="22112">MLQDQQDGTPSALKKFAKSLALSGPSRVAPQHTNFPLVEREAPLSPIAGSPNTLNLKIQKRKEAAAKEMWKHLYKIFESDLDEFDLTMEDVLLAEPGDVCEVLDTLGYPYEGIIRRCLKLILENVSNPASPLGSYISSAASGQPPWSRGSTDGAWEVFPKISTVYRNGGDQLEQWIMAANKLKLESSFDLLLQSPPISPLA</sequence>
<name>A0A7S1I0C3_9EUGL</name>
<dbReference type="EMBL" id="HBGA01020888">
    <property type="protein sequence ID" value="CAD8997032.1"/>
    <property type="molecule type" value="Transcribed_RNA"/>
</dbReference>
<proteinExistence type="predicted"/>